<dbReference type="EMBL" id="FNBH01000001">
    <property type="protein sequence ID" value="SDE78809.1"/>
    <property type="molecule type" value="Genomic_DNA"/>
</dbReference>
<dbReference type="Proteomes" id="UP000199203">
    <property type="component" value="Unassembled WGS sequence"/>
</dbReference>
<proteinExistence type="predicted"/>
<accession>A0A1G7FSQ4</accession>
<name>A0A1G7FSQ4_9FLAO</name>
<evidence type="ECO:0000313" key="2">
    <source>
        <dbReference type="Proteomes" id="UP000199203"/>
    </source>
</evidence>
<evidence type="ECO:0000313" key="1">
    <source>
        <dbReference type="EMBL" id="SDE78809.1"/>
    </source>
</evidence>
<dbReference type="STRING" id="454006.SAMN05421825_0204"/>
<dbReference type="AlphaFoldDB" id="A0A1G7FSQ4"/>
<organism evidence="1 2">
    <name type="scientific">Epilithonimonas hungarica</name>
    <dbReference type="NCBI Taxonomy" id="454006"/>
    <lineage>
        <taxon>Bacteria</taxon>
        <taxon>Pseudomonadati</taxon>
        <taxon>Bacteroidota</taxon>
        <taxon>Flavobacteriia</taxon>
        <taxon>Flavobacteriales</taxon>
        <taxon>Weeksellaceae</taxon>
        <taxon>Chryseobacterium group</taxon>
        <taxon>Epilithonimonas</taxon>
    </lineage>
</organism>
<sequence length="205" mass="24602">MKSILYILFFLPVLTFSQNSKWDYVGNIAFDEKSDRKDFILCNENRVFQYFNDSKGFQYRGEKVAIEEEFQKKYNSENVKKENAWVRIRFVVNCDEESDRFRILTANYDYEPIEINKNITSQLLEINRSLNDWIPKVIIGKKIDYYQSLENFEKQSKVYDFAENIYFRGKVSKIRNKDYLDLKAKALANYDEGKTMLEGYTHHFN</sequence>
<gene>
    <name evidence="1" type="ORF">SAMN05421825_0204</name>
</gene>
<reference evidence="2" key="1">
    <citation type="submission" date="2016-10" db="EMBL/GenBank/DDBJ databases">
        <authorList>
            <person name="Varghese N."/>
            <person name="Submissions S."/>
        </authorList>
    </citation>
    <scope>NUCLEOTIDE SEQUENCE [LARGE SCALE GENOMIC DNA]</scope>
    <source>
        <strain evidence="2">DSM 19684</strain>
    </source>
</reference>
<protein>
    <submittedName>
        <fullName evidence="1">Uncharacterized protein</fullName>
    </submittedName>
</protein>
<keyword evidence="2" id="KW-1185">Reference proteome</keyword>
<dbReference type="OrthoDB" id="883593at2"/>
<dbReference type="RefSeq" id="WP_139166548.1">
    <property type="nucleotide sequence ID" value="NZ_FNBH01000001.1"/>
</dbReference>